<protein>
    <submittedName>
        <fullName evidence="2">Uncharacterized protein</fullName>
    </submittedName>
</protein>
<organism evidence="2">
    <name type="scientific">Streptomyces sp. SID14436</name>
    <dbReference type="NCBI Taxonomy" id="2706070"/>
    <lineage>
        <taxon>Bacteria</taxon>
        <taxon>Bacillati</taxon>
        <taxon>Actinomycetota</taxon>
        <taxon>Actinomycetes</taxon>
        <taxon>Kitasatosporales</taxon>
        <taxon>Streptomycetaceae</taxon>
        <taxon>Streptomyces</taxon>
    </lineage>
</organism>
<gene>
    <name evidence="2" type="ORF">G3I53_30880</name>
</gene>
<evidence type="ECO:0000313" key="2">
    <source>
        <dbReference type="EMBL" id="NEA90327.1"/>
    </source>
</evidence>
<sequence length="302" mass="33212">MDDALPTTTTAQHQVRTPPDKTLDTASAEVVLWRTAQIRAGHGPRARAATRALTESFNEQHEGVATALSYEDAFGTRGRLHWLVHLRSMSDYTALTQRGADRGSGVLGLASGEDDGWEELFEAGSVRETVLLPHRWGIFGTATEAMMKADVNPVEEVNGRGRFRLLPAARQTSLPVESLVTSASSGLLMHRTAQAAHGYRAEARVLARTLAETYNLNARGRTTVLLFEEAFGQMDRLHFFIHMADVEAYQELMALDASPDPDAPRASYIQEWISPERGGGTWDKIILQGSTRDSLLAPRIFA</sequence>
<feature type="compositionally biased region" description="Polar residues" evidence="1">
    <location>
        <begin position="1"/>
        <end position="15"/>
    </location>
</feature>
<dbReference type="Pfam" id="PF19505">
    <property type="entry name" value="DUF6039"/>
    <property type="match status" value="1"/>
</dbReference>
<dbReference type="EMBL" id="JAAGMD010000842">
    <property type="protein sequence ID" value="NEA90327.1"/>
    <property type="molecule type" value="Genomic_DNA"/>
</dbReference>
<comment type="caution">
    <text evidence="2">The sequence shown here is derived from an EMBL/GenBank/DDBJ whole genome shotgun (WGS) entry which is preliminary data.</text>
</comment>
<evidence type="ECO:0000256" key="1">
    <source>
        <dbReference type="SAM" id="MobiDB-lite"/>
    </source>
</evidence>
<dbReference type="AlphaFoldDB" id="A0A6G3R4G7"/>
<feature type="region of interest" description="Disordered" evidence="1">
    <location>
        <begin position="1"/>
        <end position="21"/>
    </location>
</feature>
<accession>A0A6G3R4G7</accession>
<name>A0A6G3R4G7_9ACTN</name>
<dbReference type="RefSeq" id="WP_164337229.1">
    <property type="nucleotide sequence ID" value="NZ_JAAGMD010000842.1"/>
</dbReference>
<reference evidence="2" key="1">
    <citation type="submission" date="2020-01" db="EMBL/GenBank/DDBJ databases">
        <title>Insect and environment-associated Actinomycetes.</title>
        <authorList>
            <person name="Currrie C."/>
            <person name="Chevrette M."/>
            <person name="Carlson C."/>
            <person name="Stubbendieck R."/>
            <person name="Wendt-Pienkowski E."/>
        </authorList>
    </citation>
    <scope>NUCLEOTIDE SEQUENCE</scope>
    <source>
        <strain evidence="2">SID14436</strain>
    </source>
</reference>
<dbReference type="InterPro" id="IPR046102">
    <property type="entry name" value="DUF6039"/>
</dbReference>
<proteinExistence type="predicted"/>